<proteinExistence type="predicted"/>
<name>A0A1R3KHA2_COCAP</name>
<evidence type="ECO:0000313" key="6">
    <source>
        <dbReference type="EMBL" id="OMP06477.1"/>
    </source>
</evidence>
<reference evidence="6 7" key="1">
    <citation type="submission" date="2013-09" db="EMBL/GenBank/DDBJ databases">
        <title>Corchorus capsularis genome sequencing.</title>
        <authorList>
            <person name="Alam M."/>
            <person name="Haque M.S."/>
            <person name="Islam M.S."/>
            <person name="Emdad E.M."/>
            <person name="Islam M.M."/>
            <person name="Ahmed B."/>
            <person name="Halim A."/>
            <person name="Hossen Q.M.M."/>
            <person name="Hossain M.Z."/>
            <person name="Ahmed R."/>
            <person name="Khan M.M."/>
            <person name="Islam R."/>
            <person name="Rashid M.M."/>
            <person name="Khan S.A."/>
            <person name="Rahman M.S."/>
            <person name="Alam M."/>
        </authorList>
    </citation>
    <scope>NUCLEOTIDE SEQUENCE [LARGE SCALE GENOMIC DNA]</scope>
    <source>
        <strain evidence="7">cv. CVL-1</strain>
        <tissue evidence="6">Whole seedling</tissue>
    </source>
</reference>
<dbReference type="InterPro" id="IPR052929">
    <property type="entry name" value="RNase_H-like_EbsB-rel"/>
</dbReference>
<feature type="domain" description="Reverse transcriptase zinc-binding" evidence="4">
    <location>
        <begin position="1066"/>
        <end position="1158"/>
    </location>
</feature>
<dbReference type="InterPro" id="IPR026960">
    <property type="entry name" value="RVT-Znf"/>
</dbReference>
<dbReference type="OMA" id="QDIMEME"/>
<feature type="compositionally biased region" description="Polar residues" evidence="1">
    <location>
        <begin position="309"/>
        <end position="323"/>
    </location>
</feature>
<feature type="domain" description="RNase H type-1" evidence="3">
    <location>
        <begin position="1263"/>
        <end position="1382"/>
    </location>
</feature>
<dbReference type="GO" id="GO:0003676">
    <property type="term" value="F:nucleic acid binding"/>
    <property type="evidence" value="ECO:0007669"/>
    <property type="project" value="InterPro"/>
</dbReference>
<dbReference type="Proteomes" id="UP000188268">
    <property type="component" value="Unassembled WGS sequence"/>
</dbReference>
<dbReference type="InterPro" id="IPR002156">
    <property type="entry name" value="RNaseH_domain"/>
</dbReference>
<feature type="compositionally biased region" description="Low complexity" evidence="1">
    <location>
        <begin position="429"/>
        <end position="438"/>
    </location>
</feature>
<evidence type="ECO:0008006" key="8">
    <source>
        <dbReference type="Google" id="ProtNLM"/>
    </source>
</evidence>
<organism evidence="6 7">
    <name type="scientific">Corchorus capsularis</name>
    <name type="common">Jute</name>
    <dbReference type="NCBI Taxonomy" id="210143"/>
    <lineage>
        <taxon>Eukaryota</taxon>
        <taxon>Viridiplantae</taxon>
        <taxon>Streptophyta</taxon>
        <taxon>Embryophyta</taxon>
        <taxon>Tracheophyta</taxon>
        <taxon>Spermatophyta</taxon>
        <taxon>Magnoliopsida</taxon>
        <taxon>eudicotyledons</taxon>
        <taxon>Gunneridae</taxon>
        <taxon>Pentapetalae</taxon>
        <taxon>rosids</taxon>
        <taxon>malvids</taxon>
        <taxon>Malvales</taxon>
        <taxon>Malvaceae</taxon>
        <taxon>Grewioideae</taxon>
        <taxon>Apeibeae</taxon>
        <taxon>Corchorus</taxon>
    </lineage>
</organism>
<dbReference type="Gramene" id="OMP06477">
    <property type="protein sequence ID" value="OMP06477"/>
    <property type="gene ID" value="CCACVL1_01552"/>
</dbReference>
<dbReference type="EMBL" id="AWWV01004903">
    <property type="protein sequence ID" value="OMP06477.1"/>
    <property type="molecule type" value="Genomic_DNA"/>
</dbReference>
<dbReference type="InterPro" id="IPR036397">
    <property type="entry name" value="RNaseH_sf"/>
</dbReference>
<evidence type="ECO:0000313" key="7">
    <source>
        <dbReference type="Proteomes" id="UP000188268"/>
    </source>
</evidence>
<dbReference type="PANTHER" id="PTHR47074">
    <property type="entry name" value="BNAC02G40300D PROTEIN"/>
    <property type="match status" value="1"/>
</dbReference>
<dbReference type="InterPro" id="IPR044730">
    <property type="entry name" value="RNase_H-like_dom_plant"/>
</dbReference>
<evidence type="ECO:0000259" key="3">
    <source>
        <dbReference type="Pfam" id="PF13456"/>
    </source>
</evidence>
<dbReference type="Pfam" id="PF13456">
    <property type="entry name" value="RVT_3"/>
    <property type="match status" value="1"/>
</dbReference>
<feature type="region of interest" description="Disordered" evidence="1">
    <location>
        <begin position="399"/>
        <end position="438"/>
    </location>
</feature>
<dbReference type="GO" id="GO:0004523">
    <property type="term" value="F:RNA-DNA hybrid ribonuclease activity"/>
    <property type="evidence" value="ECO:0007669"/>
    <property type="project" value="InterPro"/>
</dbReference>
<keyword evidence="2" id="KW-0732">Signal</keyword>
<dbReference type="PANTHER" id="PTHR47074:SF11">
    <property type="entry name" value="REVERSE TRANSCRIPTASE-LIKE PROTEIN"/>
    <property type="match status" value="1"/>
</dbReference>
<feature type="compositionally biased region" description="Basic and acidic residues" evidence="1">
    <location>
        <begin position="399"/>
        <end position="414"/>
    </location>
</feature>
<evidence type="ECO:0000256" key="1">
    <source>
        <dbReference type="SAM" id="MobiDB-lite"/>
    </source>
</evidence>
<dbReference type="InterPro" id="IPR012337">
    <property type="entry name" value="RNaseH-like_sf"/>
</dbReference>
<dbReference type="SUPFAM" id="SSF53098">
    <property type="entry name" value="Ribonuclease H-like"/>
    <property type="match status" value="1"/>
</dbReference>
<dbReference type="STRING" id="210143.A0A1R3KHA2"/>
<evidence type="ECO:0000256" key="2">
    <source>
        <dbReference type="SAM" id="SignalP"/>
    </source>
</evidence>
<evidence type="ECO:0000259" key="5">
    <source>
        <dbReference type="Pfam" id="PF14111"/>
    </source>
</evidence>
<feature type="signal peptide" evidence="2">
    <location>
        <begin position="1"/>
        <end position="20"/>
    </location>
</feature>
<evidence type="ECO:0000259" key="4">
    <source>
        <dbReference type="Pfam" id="PF13966"/>
    </source>
</evidence>
<protein>
    <recommendedName>
        <fullName evidence="8">Reverse transcriptase</fullName>
    </recommendedName>
</protein>
<feature type="region of interest" description="Disordered" evidence="1">
    <location>
        <begin position="303"/>
        <end position="323"/>
    </location>
</feature>
<dbReference type="InterPro" id="IPR025558">
    <property type="entry name" value="DUF4283"/>
</dbReference>
<dbReference type="Pfam" id="PF13966">
    <property type="entry name" value="zf-RVT"/>
    <property type="match status" value="1"/>
</dbReference>
<feature type="domain" description="DUF4283" evidence="5">
    <location>
        <begin position="86"/>
        <end position="156"/>
    </location>
</feature>
<dbReference type="Gene3D" id="3.30.420.10">
    <property type="entry name" value="Ribonuclease H-like superfamily/Ribonuclease H"/>
    <property type="match status" value="1"/>
</dbReference>
<dbReference type="CDD" id="cd06222">
    <property type="entry name" value="RNase_H_like"/>
    <property type="match status" value="1"/>
</dbReference>
<gene>
    <name evidence="6" type="ORF">CCACVL1_01552</name>
</gene>
<keyword evidence="7" id="KW-1185">Reference proteome</keyword>
<dbReference type="OrthoDB" id="694800at2759"/>
<dbReference type="Pfam" id="PF14111">
    <property type="entry name" value="DUF4283"/>
    <property type="match status" value="1"/>
</dbReference>
<comment type="caution">
    <text evidence="6">The sequence shown here is derived from an EMBL/GenBank/DDBJ whole genome shotgun (WGS) entry which is preliminary data.</text>
</comment>
<accession>A0A1R3KHA2</accession>
<feature type="chain" id="PRO_5013000711" description="Reverse transcriptase" evidence="2">
    <location>
        <begin position="21"/>
        <end position="1399"/>
    </location>
</feature>
<sequence>MTFSLVSFSVSSLPLGLSSGAADLYVNSDSYLDFQFEFLKVVQDKIYPGYHKSDFPIRNLEEDEKDKIVIDGDWVEAPVGQQGGGYLIGKLLLHKPATVEGLRAVFQQIWKLRRDLLVREVGERLFVFQYANVLERDRVSVSQLWLFHKALLVLREFDGVQQSESIEFDTCPFWVKAFGIPFQMVNERVGTVVGESMRRVLDVDANSGRYLRIRIDMDLQRPFKTVSTLTYQDGEAEIKFDYEKRPDYCWVCGLVDHQESDYAVAVAMKIENGFVIQKYKPDKSKSSFVMGRASVSLVQRQRRGGAINRQGSQSVPAKSNTSITSPFRRHVDSMLLHGRRVARALAYNDVFCEIISKMDARAVETGQDFQGGYNNEDPRRVVDKSALTNVMVVTYRGAEKGGRQSQNGKEKECRAGNAGNSFIPHGENSSGESSSSSSISPNANWVVPIIGGPSQNCVIPGVGPREVGSNLGLNYMVNSSLDGVARGLEIEKGDGVGAIQDAVENSTTEGYDPTSPFVFGTGSSGTRKVRKWKKAARVSEQYSFDTLCHEQPFKVGSKRSAGICAKGGSAYGVDCNGRSVGLALLWMKDECISLLSYSFWHIDVSIGSSDKWQFTGFYGQLDTNRRYESWSLLRSLFHEDFDMAIKKAWPDGDVDIVKKIKACGTTLEDWNQTMFGNLQFNIAKKQKEFGSLFARGASGNHAELDKCNRDLDKLLHQEELLWRQRPKTHWLKVRDRNTRFFHAVASSRKQKKQILSIKEDARNTHTEQTGIMSTFTNYFKGVFTTSNPTQAAIHEVLQHMECRVTEQMQIQLEQPFTAREIQHAAFQMGGSKAPGPDGMSPLFFQKCWSVVGKDVVNYALKFLNNNESLPDVNHTNVVLIPKIDDPKLAKDFRPISLCNVIFRIVSKALANRSCEEVISLLDMFEAASGQKININKSAVLFSANTTSGVKDELMNFLGVQRVLDNDKYLGLPIMIGRSKCREFRFLKDRLQKRINAWNSKLFSKAGKAVMIQAVAQATPVYLMSVFLFPKSFLQELNAMIARFCLVVPRQNEEDRLIWNGTMLGEFTVCSAYHVARRVIGRQELPLQLRSPIWRYIWSAGIMPKIQYFMWRLVWNILPTKSNLNKRGMEIAGTCEVCGGEESADAHVFFNCHLSKLVWEDACPWVLSCIEQWDLNGNFWEFFLEKAKAIGQFDRVCTILWLLWGNSNRALYEAFCSMPNAIVRAATRILDQVCAATSRIGEILMGQSRQIAWMPPPLGVMKINTDASFSTENGEAGLGVVIRDDVGNVIASGSRRLYFIADSLYAEVHAILFGFEMALELGLDRCIVESDSLLAIREINKLDTVFWEGGCLIHEIRELASLFEFCSFQFVNREANMLAHSLVGLRLDNVWCGTLPLDVL</sequence>